<dbReference type="RefSeq" id="XP_003096793.2">
    <property type="nucleotide sequence ID" value="XM_003096745.2"/>
</dbReference>
<dbReference type="Proteomes" id="UP000008281">
    <property type="component" value="Unassembled WGS sequence"/>
</dbReference>
<feature type="compositionally biased region" description="Basic and acidic residues" evidence="1">
    <location>
        <begin position="221"/>
        <end position="230"/>
    </location>
</feature>
<dbReference type="EMBL" id="DS268524">
    <property type="protein sequence ID" value="EFO85436.1"/>
    <property type="molecule type" value="Genomic_DNA"/>
</dbReference>
<name>E3N493_CAERE</name>
<reference evidence="2" key="1">
    <citation type="submission" date="2007-07" db="EMBL/GenBank/DDBJ databases">
        <title>PCAP assembly of the Caenorhabditis remanei genome.</title>
        <authorList>
            <consortium name="The Caenorhabditis remanei Sequencing Consortium"/>
            <person name="Wilson R.K."/>
        </authorList>
    </citation>
    <scope>NUCLEOTIDE SEQUENCE [LARGE SCALE GENOMIC DNA]</scope>
    <source>
        <strain evidence="2">PB4641</strain>
    </source>
</reference>
<evidence type="ECO:0000256" key="1">
    <source>
        <dbReference type="SAM" id="MobiDB-lite"/>
    </source>
</evidence>
<feature type="region of interest" description="Disordered" evidence="1">
    <location>
        <begin position="221"/>
        <end position="245"/>
    </location>
</feature>
<dbReference type="KEGG" id="crq:GCK72_022365"/>
<organism evidence="3">
    <name type="scientific">Caenorhabditis remanei</name>
    <name type="common">Caenorhabditis vulgaris</name>
    <dbReference type="NCBI Taxonomy" id="31234"/>
    <lineage>
        <taxon>Eukaryota</taxon>
        <taxon>Metazoa</taxon>
        <taxon>Ecdysozoa</taxon>
        <taxon>Nematoda</taxon>
        <taxon>Chromadorea</taxon>
        <taxon>Rhabditida</taxon>
        <taxon>Rhabditina</taxon>
        <taxon>Rhabditomorpha</taxon>
        <taxon>Rhabditoidea</taxon>
        <taxon>Rhabditidae</taxon>
        <taxon>Peloderinae</taxon>
        <taxon>Caenorhabditis</taxon>
    </lineage>
</organism>
<keyword evidence="3" id="KW-1185">Reference proteome</keyword>
<evidence type="ECO:0000313" key="2">
    <source>
        <dbReference type="EMBL" id="EFO85436.1"/>
    </source>
</evidence>
<dbReference type="GeneID" id="9825018"/>
<proteinExistence type="predicted"/>
<dbReference type="HOGENOM" id="CLU_765571_0_0_1"/>
<gene>
    <name evidence="2" type="ORF">CRE_23644</name>
</gene>
<dbReference type="AlphaFoldDB" id="E3N493"/>
<protein>
    <submittedName>
        <fullName evidence="2">Uncharacterized protein</fullName>
    </submittedName>
</protein>
<sequence length="362" mass="42590">MFAFSVNSVQVKTIPTGLQVIKSIFTQEKIISQKDSSEEMEGLTLKRLRRDCPVCGFGSKKKSKKSATSANIPSIEIGSEEKDEENFSRNFNESDSDKDEEQNALKKLPWKVSDNNDDDDESIEKNVFYDLFELEIDEHYEFDEKKARAVWKMVEQCTSRLLAIIIAYTLYGTGRETFDHFLCEELVEQTVRFWRRHNRDYGGDDYLKAVKRWEEGEQRRMKSNMEKNEESLETVTLRPDSTNSVSRVPKKNLHFKMLDALIKKDRRDTTNEEYWLLEKIKGYGNFNLQRACQAWEIVSKLDTKSQIIIGEVFYLTEREEVGIELMLELVKRMWDSLEEFGTPVDWQDAFVRENFRSSIQKY</sequence>
<accession>E3N493</accession>
<evidence type="ECO:0000313" key="3">
    <source>
        <dbReference type="Proteomes" id="UP000008281"/>
    </source>
</evidence>
<dbReference type="CTD" id="9825018"/>
<feature type="region of interest" description="Disordered" evidence="1">
    <location>
        <begin position="58"/>
        <end position="118"/>
    </location>
</feature>